<sequence>MGDALGDYWQKDASSYLPENIRQLKQMLHEEYQRFPQERLDILVLNMNKNGAICRYGRSYPLLRNFGLLSFLMAGQCLLLTSFCG</sequence>
<protein>
    <submittedName>
        <fullName evidence="1">Uncharacterized protein</fullName>
    </submittedName>
</protein>
<keyword evidence="2" id="KW-1185">Reference proteome</keyword>
<accession>A0A8X7BA11</accession>
<proteinExistence type="predicted"/>
<gene>
    <name evidence="1" type="ORF">TNCV_3939931</name>
</gene>
<dbReference type="EMBL" id="BMAU01021363">
    <property type="protein sequence ID" value="GFY23297.1"/>
    <property type="molecule type" value="Genomic_DNA"/>
</dbReference>
<organism evidence="1 2">
    <name type="scientific">Trichonephila clavipes</name>
    <name type="common">Golden silk orbweaver</name>
    <name type="synonym">Nephila clavipes</name>
    <dbReference type="NCBI Taxonomy" id="2585209"/>
    <lineage>
        <taxon>Eukaryota</taxon>
        <taxon>Metazoa</taxon>
        <taxon>Ecdysozoa</taxon>
        <taxon>Arthropoda</taxon>
        <taxon>Chelicerata</taxon>
        <taxon>Arachnida</taxon>
        <taxon>Araneae</taxon>
        <taxon>Araneomorphae</taxon>
        <taxon>Entelegynae</taxon>
        <taxon>Araneoidea</taxon>
        <taxon>Nephilidae</taxon>
        <taxon>Trichonephila</taxon>
    </lineage>
</organism>
<evidence type="ECO:0000313" key="2">
    <source>
        <dbReference type="Proteomes" id="UP000887159"/>
    </source>
</evidence>
<evidence type="ECO:0000313" key="1">
    <source>
        <dbReference type="EMBL" id="GFY23297.1"/>
    </source>
</evidence>
<reference evidence="1" key="1">
    <citation type="submission" date="2020-08" db="EMBL/GenBank/DDBJ databases">
        <title>Multicomponent nature underlies the extraordinary mechanical properties of spider dragline silk.</title>
        <authorList>
            <person name="Kono N."/>
            <person name="Nakamura H."/>
            <person name="Mori M."/>
            <person name="Yoshida Y."/>
            <person name="Ohtoshi R."/>
            <person name="Malay A.D."/>
            <person name="Moran D.A.P."/>
            <person name="Tomita M."/>
            <person name="Numata K."/>
            <person name="Arakawa K."/>
        </authorList>
    </citation>
    <scope>NUCLEOTIDE SEQUENCE</scope>
</reference>
<name>A0A8X7BA11_TRICX</name>
<dbReference type="Proteomes" id="UP000887159">
    <property type="component" value="Unassembled WGS sequence"/>
</dbReference>
<dbReference type="AlphaFoldDB" id="A0A8X7BA11"/>
<comment type="caution">
    <text evidence="1">The sequence shown here is derived from an EMBL/GenBank/DDBJ whole genome shotgun (WGS) entry which is preliminary data.</text>
</comment>